<dbReference type="InterPro" id="IPR002513">
    <property type="entry name" value="Tn3_Tnp_DDE_dom"/>
</dbReference>
<dbReference type="AlphaFoldDB" id="A0A154IDC8"/>
<organism evidence="2">
    <name type="scientific">Rhizobium leguminosarum</name>
    <dbReference type="NCBI Taxonomy" id="384"/>
    <lineage>
        <taxon>Bacteria</taxon>
        <taxon>Pseudomonadati</taxon>
        <taxon>Pseudomonadota</taxon>
        <taxon>Alphaproteobacteria</taxon>
        <taxon>Hyphomicrobiales</taxon>
        <taxon>Rhizobiaceae</taxon>
        <taxon>Rhizobium/Agrobacterium group</taxon>
        <taxon>Rhizobium</taxon>
    </lineage>
</organism>
<accession>A0A154IDC8</accession>
<dbReference type="Pfam" id="PF01526">
    <property type="entry name" value="DDE_Tnp_Tn3"/>
    <property type="match status" value="1"/>
</dbReference>
<dbReference type="EMBL" id="LVYU01000113">
    <property type="protein sequence ID" value="KZA98586.1"/>
    <property type="molecule type" value="Genomic_DNA"/>
</dbReference>
<feature type="domain" description="Tn3 transposase DDE" evidence="1">
    <location>
        <begin position="1"/>
        <end position="50"/>
    </location>
</feature>
<name>A0A154IDC8_RHILE</name>
<evidence type="ECO:0000313" key="2">
    <source>
        <dbReference type="EMBL" id="KZA98586.1"/>
    </source>
</evidence>
<dbReference type="RefSeq" id="WP_062943698.1">
    <property type="nucleotide sequence ID" value="NZ_CP171845.1"/>
</dbReference>
<dbReference type="GO" id="GO:0004803">
    <property type="term" value="F:transposase activity"/>
    <property type="evidence" value="ECO:0007669"/>
    <property type="project" value="InterPro"/>
</dbReference>
<gene>
    <name evidence="2" type="ORF">A4A59_26575</name>
</gene>
<dbReference type="GO" id="GO:0006313">
    <property type="term" value="P:DNA transposition"/>
    <property type="evidence" value="ECO:0007669"/>
    <property type="project" value="InterPro"/>
</dbReference>
<reference evidence="2" key="1">
    <citation type="submission" date="2016-03" db="EMBL/GenBank/DDBJ databases">
        <title>Microsymbionts genomes from the relict species Vavilovia formosa.</title>
        <authorList>
            <person name="Chirak E."/>
            <person name="Kimeklis A."/>
            <person name="Kopat V."/>
            <person name="Andronov E."/>
        </authorList>
    </citation>
    <scope>NUCLEOTIDE SEQUENCE [LARGE SCALE GENOMIC DNA]</scope>
    <source>
        <strain evidence="2">Vaf12</strain>
    </source>
</reference>
<protein>
    <recommendedName>
        <fullName evidence="1">Tn3 transposase DDE domain-containing protein</fullName>
    </recommendedName>
</protein>
<comment type="caution">
    <text evidence="2">The sequence shown here is derived from an EMBL/GenBank/DDBJ whole genome shotgun (WGS) entry which is preliminary data.</text>
</comment>
<proteinExistence type="predicted"/>
<sequence length="72" mass="7937">MVANAIMLSNVADLTEVLSPMAADGLRVTPELAASLNPYTRKQIRRFGRYSLDMEDLPEPLVPAPLPFEIPL</sequence>
<evidence type="ECO:0000259" key="1">
    <source>
        <dbReference type="Pfam" id="PF01526"/>
    </source>
</evidence>